<dbReference type="Gene3D" id="2.60.120.260">
    <property type="entry name" value="Galactose-binding domain-like"/>
    <property type="match status" value="2"/>
</dbReference>
<dbReference type="EMBL" id="AP027731">
    <property type="protein sequence ID" value="BDZ47484.1"/>
    <property type="molecule type" value="Genomic_DNA"/>
</dbReference>
<organism evidence="2 3">
    <name type="scientific">Naasia aerilata</name>
    <dbReference type="NCBI Taxonomy" id="1162966"/>
    <lineage>
        <taxon>Bacteria</taxon>
        <taxon>Bacillati</taxon>
        <taxon>Actinomycetota</taxon>
        <taxon>Actinomycetes</taxon>
        <taxon>Micrococcales</taxon>
        <taxon>Microbacteriaceae</taxon>
        <taxon>Naasia</taxon>
    </lineage>
</organism>
<dbReference type="Pfam" id="PF16990">
    <property type="entry name" value="CBM_35"/>
    <property type="match status" value="1"/>
</dbReference>
<dbReference type="InterPro" id="IPR005084">
    <property type="entry name" value="CBM6"/>
</dbReference>
<dbReference type="PROSITE" id="PS51175">
    <property type="entry name" value="CBM6"/>
    <property type="match status" value="2"/>
</dbReference>
<dbReference type="SUPFAM" id="SSF49785">
    <property type="entry name" value="Galactose-binding domain-like"/>
    <property type="match status" value="2"/>
</dbReference>
<feature type="domain" description="CBM6" evidence="1">
    <location>
        <begin position="43"/>
        <end position="166"/>
    </location>
</feature>
<proteinExistence type="predicted"/>
<evidence type="ECO:0000313" key="2">
    <source>
        <dbReference type="EMBL" id="BDZ47484.1"/>
    </source>
</evidence>
<gene>
    <name evidence="2" type="ORF">GCM10025866_33930</name>
</gene>
<accession>A0ABN6XRK0</accession>
<keyword evidence="3" id="KW-1185">Reference proteome</keyword>
<evidence type="ECO:0000313" key="3">
    <source>
        <dbReference type="Proteomes" id="UP001321498"/>
    </source>
</evidence>
<sequence length="293" mass="31213">MGAFDQGNSVDVTLDLQAGSNSVAFGASSGYAELDRVIPIESTVYESEAATVTDATIATSPTASNQGYVKQIDNPTSSVSYSVWVPLAGNYTFRQYFANNSGGVATDLVNVNGAPSGSVSYDPSKLWGEFRDDFHSDFQVNLNAGINTITLSKGANYAELDKLERVPNEYEAEEAKVTGAQMRSTVSASGKRYVGGIDNAGNSVSFKRVLNEGATGTYTLRVYYTNGGGSPATHLLTVNHQSPITVTYAPTPAWGTFAAGQWVDIPITLEHGYNVLTFSKAANYAELDLILIH</sequence>
<dbReference type="InterPro" id="IPR008979">
    <property type="entry name" value="Galactose-bd-like_sf"/>
</dbReference>
<dbReference type="RefSeq" id="WP_286277395.1">
    <property type="nucleotide sequence ID" value="NZ_AP027731.1"/>
</dbReference>
<dbReference type="Proteomes" id="UP001321498">
    <property type="component" value="Chromosome"/>
</dbReference>
<reference evidence="3" key="1">
    <citation type="journal article" date="2019" name="Int. J. Syst. Evol. Microbiol.">
        <title>The Global Catalogue of Microorganisms (GCM) 10K type strain sequencing project: providing services to taxonomists for standard genome sequencing and annotation.</title>
        <authorList>
            <consortium name="The Broad Institute Genomics Platform"/>
            <consortium name="The Broad Institute Genome Sequencing Center for Infectious Disease"/>
            <person name="Wu L."/>
            <person name="Ma J."/>
        </authorList>
    </citation>
    <scope>NUCLEOTIDE SEQUENCE [LARGE SCALE GENOMIC DNA]</scope>
    <source>
        <strain evidence="3">NBRC 108725</strain>
    </source>
</reference>
<name>A0ABN6XRK0_9MICO</name>
<feature type="domain" description="CBM6" evidence="1">
    <location>
        <begin position="168"/>
        <end position="293"/>
    </location>
</feature>
<protein>
    <recommendedName>
        <fullName evidence="1">CBM6 domain-containing protein</fullName>
    </recommendedName>
</protein>
<evidence type="ECO:0000259" key="1">
    <source>
        <dbReference type="PROSITE" id="PS51175"/>
    </source>
</evidence>